<keyword evidence="1" id="KW-0812">Transmembrane</keyword>
<organism evidence="2 3">
    <name type="scientific">Neptunomonas antarctica</name>
    <dbReference type="NCBI Taxonomy" id="619304"/>
    <lineage>
        <taxon>Bacteria</taxon>
        <taxon>Pseudomonadati</taxon>
        <taxon>Pseudomonadota</taxon>
        <taxon>Gammaproteobacteria</taxon>
        <taxon>Oceanospirillales</taxon>
        <taxon>Oceanospirillaceae</taxon>
        <taxon>Neptunomonas</taxon>
    </lineage>
</organism>
<sequence length="175" mass="19583">MLLGLTWKLWINLMGFNLIWALSIFIGNDALLWIAVLLLLHFVFVAKSWIELPIVLVVALVGYSVDYILTIAGVFRFEQAQGITPVWLFFLWIGFCSTLRYSLHFFSEKYRIASIAGAIAGCVTYFSAAHFGAVELPLAPVISAAILAGVWALLFPALLWISHTMSQYLSKHICL</sequence>
<keyword evidence="1" id="KW-0472">Membrane</keyword>
<keyword evidence="3" id="KW-1185">Reference proteome</keyword>
<name>A0A1N7LPN4_9GAMM</name>
<dbReference type="AlphaFoldDB" id="A0A1N7LPN4"/>
<dbReference type="EMBL" id="FTOE01000004">
    <property type="protein sequence ID" value="SIS75752.1"/>
    <property type="molecule type" value="Genomic_DNA"/>
</dbReference>
<dbReference type="OrthoDB" id="6522758at2"/>
<dbReference type="InterPro" id="IPR021306">
    <property type="entry name" value="DUF2878"/>
</dbReference>
<accession>A0A1N7LPN4</accession>
<feature type="transmembrane region" description="Helical" evidence="1">
    <location>
        <begin position="110"/>
        <end position="132"/>
    </location>
</feature>
<dbReference type="STRING" id="619304.SAMN05421760_104220"/>
<evidence type="ECO:0000313" key="3">
    <source>
        <dbReference type="Proteomes" id="UP000185999"/>
    </source>
</evidence>
<gene>
    <name evidence="2" type="ORF">SAMN05421760_104220</name>
</gene>
<feature type="transmembrane region" description="Helical" evidence="1">
    <location>
        <begin position="138"/>
        <end position="161"/>
    </location>
</feature>
<dbReference type="Proteomes" id="UP000185999">
    <property type="component" value="Unassembled WGS sequence"/>
</dbReference>
<feature type="transmembrane region" description="Helical" evidence="1">
    <location>
        <begin position="20"/>
        <end position="45"/>
    </location>
</feature>
<feature type="transmembrane region" description="Helical" evidence="1">
    <location>
        <begin position="86"/>
        <end position="103"/>
    </location>
</feature>
<reference evidence="3" key="1">
    <citation type="submission" date="2017-01" db="EMBL/GenBank/DDBJ databases">
        <authorList>
            <person name="Varghese N."/>
            <person name="Submissions S."/>
        </authorList>
    </citation>
    <scope>NUCLEOTIDE SEQUENCE [LARGE SCALE GENOMIC DNA]</scope>
    <source>
        <strain evidence="3">DSM 22306</strain>
    </source>
</reference>
<keyword evidence="1" id="KW-1133">Transmembrane helix</keyword>
<feature type="transmembrane region" description="Helical" evidence="1">
    <location>
        <begin position="52"/>
        <end position="74"/>
    </location>
</feature>
<evidence type="ECO:0000256" key="1">
    <source>
        <dbReference type="SAM" id="Phobius"/>
    </source>
</evidence>
<evidence type="ECO:0000313" key="2">
    <source>
        <dbReference type="EMBL" id="SIS75752.1"/>
    </source>
</evidence>
<protein>
    <recommendedName>
        <fullName evidence="4">DUF2878 domain-containing protein</fullName>
    </recommendedName>
</protein>
<proteinExistence type="predicted"/>
<dbReference type="Pfam" id="PF11086">
    <property type="entry name" value="DUF2878"/>
    <property type="match status" value="1"/>
</dbReference>
<evidence type="ECO:0008006" key="4">
    <source>
        <dbReference type="Google" id="ProtNLM"/>
    </source>
</evidence>